<reference evidence="1" key="1">
    <citation type="journal article" date="2024" name="J. Gen. Virol.">
        <title>Novel phages of Pseudomonas syringae unveil numerous potential auxiliary metabolic genes.</title>
        <authorList>
            <person name="Feltin C."/>
            <person name="Garneau J.R."/>
            <person name="Morris C.E."/>
            <person name="Berard A."/>
            <person name="Torres-Barcelo C."/>
        </authorList>
    </citation>
    <scope>NUCLEOTIDE SEQUENCE</scope>
</reference>
<organism evidence="1">
    <name type="scientific">Pseudomonas phage Draal03</name>
    <dbReference type="NCBI Taxonomy" id="3138530"/>
    <lineage>
        <taxon>Viruses</taxon>
    </lineage>
</organism>
<dbReference type="EMBL" id="PP179319">
    <property type="protein sequence ID" value="XAI70181.1"/>
    <property type="molecule type" value="Genomic_DNA"/>
</dbReference>
<gene>
    <name evidence="1" type="ORF">Draal03_00008</name>
</gene>
<accession>A0AAU6W0J8</accession>
<proteinExistence type="predicted"/>
<protein>
    <submittedName>
        <fullName evidence="1">Uncharacterized protein</fullName>
    </submittedName>
</protein>
<name>A0AAU6W0J8_9VIRU</name>
<evidence type="ECO:0000313" key="1">
    <source>
        <dbReference type="EMBL" id="XAI70181.1"/>
    </source>
</evidence>
<sequence>MLLDGVNDLETIITDMRRKLDSGEASTYSGATYGVDWEDGQGEYQLTVTLTRPGAQDFHQLYVEAVKDEDLGV</sequence>